<evidence type="ECO:0000256" key="7">
    <source>
        <dbReference type="ARBA" id="ARBA00023186"/>
    </source>
</evidence>
<dbReference type="Proteomes" id="UP001345827">
    <property type="component" value="Unassembled WGS sequence"/>
</dbReference>
<evidence type="ECO:0000256" key="1">
    <source>
        <dbReference type="ARBA" id="ARBA00003675"/>
    </source>
</evidence>
<evidence type="ECO:0000256" key="8">
    <source>
        <dbReference type="RuleBase" id="RU368039"/>
    </source>
</evidence>
<reference evidence="9 10" key="1">
    <citation type="submission" date="2023-06" db="EMBL/GenBank/DDBJ databases">
        <title>Black Yeasts Isolated from many extreme environments.</title>
        <authorList>
            <person name="Coleine C."/>
            <person name="Stajich J.E."/>
            <person name="Selbmann L."/>
        </authorList>
    </citation>
    <scope>NUCLEOTIDE SEQUENCE [LARGE SCALE GENOMIC DNA]</scope>
    <source>
        <strain evidence="9 10">CCFEE 5887</strain>
    </source>
</reference>
<dbReference type="GO" id="GO:0005758">
    <property type="term" value="C:mitochondrial intermembrane space"/>
    <property type="evidence" value="ECO:0007669"/>
    <property type="project" value="TreeGrafter"/>
</dbReference>
<evidence type="ECO:0000256" key="4">
    <source>
        <dbReference type="ARBA" id="ARBA00011273"/>
    </source>
</evidence>
<evidence type="ECO:0000313" key="9">
    <source>
        <dbReference type="EMBL" id="KAK5543486.1"/>
    </source>
</evidence>
<evidence type="ECO:0000313" key="10">
    <source>
        <dbReference type="Proteomes" id="UP001345827"/>
    </source>
</evidence>
<dbReference type="Pfam" id="PF13233">
    <property type="entry name" value="Complex1_LYR_2"/>
    <property type="match status" value="1"/>
</dbReference>
<gene>
    <name evidence="9" type="ORF">LTR25_001100</name>
</gene>
<comment type="caution">
    <text evidence="9">The sequence shown here is derived from an EMBL/GenBank/DDBJ whole genome shotgun (WGS) entry which is preliminary data.</text>
</comment>
<evidence type="ECO:0000256" key="5">
    <source>
        <dbReference type="ARBA" id="ARBA00022946"/>
    </source>
</evidence>
<dbReference type="PANTHER" id="PTHR13137:SF6">
    <property type="entry name" value="SUCCINATE DEHYDROGENASE ASSEMBLY FACTOR 3, MITOCHONDRIAL"/>
    <property type="match status" value="1"/>
</dbReference>
<comment type="subcellular location">
    <subcellularLocation>
        <location evidence="2 8">Mitochondrion matrix</location>
    </subcellularLocation>
</comment>
<comment type="function">
    <text evidence="1 8">Plays an essential role in the assembly of succinate dehydrogenase (SDH), an enzyme complex (also referred to as respiratory complex II) that is a component of both the tricarboxylic acid (TCA) cycle and the mitochondrial electron transport chain, and which couples the oxidation of succinate to fumarate with the reduction of ubiquinone (coenzyme Q) to ubiquinol. Promotes maturation of the iron-sulfur protein subunit of the SDH catalytic dimer, protecting it from the deleterious effects of oxidants. May act together with SDHAF1.</text>
</comment>
<dbReference type="CDD" id="cd20270">
    <property type="entry name" value="Complex1_LYR_SDHAF3_LYRM10"/>
    <property type="match status" value="1"/>
</dbReference>
<dbReference type="GO" id="GO:0006105">
    <property type="term" value="P:succinate metabolic process"/>
    <property type="evidence" value="ECO:0007669"/>
    <property type="project" value="TreeGrafter"/>
</dbReference>
<proteinExistence type="inferred from homology"/>
<dbReference type="GO" id="GO:0034553">
    <property type="term" value="P:mitochondrial respiratory chain complex II assembly"/>
    <property type="evidence" value="ECO:0007669"/>
    <property type="project" value="UniProtKB-UniRule"/>
</dbReference>
<evidence type="ECO:0000256" key="3">
    <source>
        <dbReference type="ARBA" id="ARBA00006020"/>
    </source>
</evidence>
<keyword evidence="7 8" id="KW-0143">Chaperone</keyword>
<name>A0AAV9QHW2_9PEZI</name>
<organism evidence="9 10">
    <name type="scientific">Vermiconidia calcicola</name>
    <dbReference type="NCBI Taxonomy" id="1690605"/>
    <lineage>
        <taxon>Eukaryota</taxon>
        <taxon>Fungi</taxon>
        <taxon>Dikarya</taxon>
        <taxon>Ascomycota</taxon>
        <taxon>Pezizomycotina</taxon>
        <taxon>Dothideomycetes</taxon>
        <taxon>Dothideomycetidae</taxon>
        <taxon>Mycosphaerellales</taxon>
        <taxon>Extremaceae</taxon>
        <taxon>Vermiconidia</taxon>
    </lineage>
</organism>
<dbReference type="AlphaFoldDB" id="A0AAV9QHW2"/>
<protein>
    <recommendedName>
        <fullName evidence="8">Succinate dehydrogenase assembly factor 3</fullName>
        <shortName evidence="8">SDH assembly factor 3</shortName>
        <shortName evidence="8">SDHAF3</shortName>
    </recommendedName>
</protein>
<keyword evidence="10" id="KW-1185">Reference proteome</keyword>
<evidence type="ECO:0000256" key="6">
    <source>
        <dbReference type="ARBA" id="ARBA00023128"/>
    </source>
</evidence>
<comment type="subunit">
    <text evidence="4 8">Interacts with the iron-sulfur protein subunit within the SDH catalytic dimer.</text>
</comment>
<evidence type="ECO:0000256" key="2">
    <source>
        <dbReference type="ARBA" id="ARBA00004305"/>
    </source>
</evidence>
<comment type="similarity">
    <text evidence="3 8">Belongs to the complex I LYR family. SDHAF3 subfamily.</text>
</comment>
<accession>A0AAV9QHW2</accession>
<sequence>MVVFLSRHHFNAFSRGSLPVLATSSSMRPSYRALAAPATQPFRPGQRTQAFALLPPIPLYRRLLRIHRKKLGPEERIFGDTYLKAEFRRHRDIENPLHIVGFLTEWQNYGQQLEGEGWKEQRIDPALVDKMSDQQIGQMYELMQAIQKTGRDMVDEEEEGRILEAIEEASTGGKKS</sequence>
<dbReference type="PANTHER" id="PTHR13137">
    <property type="entry name" value="DC11 ACN9 HOMOLOG"/>
    <property type="match status" value="1"/>
</dbReference>
<dbReference type="EMBL" id="JAXLQG010000002">
    <property type="protein sequence ID" value="KAK5543486.1"/>
    <property type="molecule type" value="Genomic_DNA"/>
</dbReference>
<dbReference type="InterPro" id="IPR008381">
    <property type="entry name" value="SDHAF3/Sdh7"/>
</dbReference>
<dbReference type="GO" id="GO:0005759">
    <property type="term" value="C:mitochondrial matrix"/>
    <property type="evidence" value="ECO:0007669"/>
    <property type="project" value="UniProtKB-SubCell"/>
</dbReference>
<keyword evidence="5" id="KW-0809">Transit peptide</keyword>
<keyword evidence="6 8" id="KW-0496">Mitochondrion</keyword>